<dbReference type="OrthoDB" id="5621159at2"/>
<dbReference type="Gene3D" id="3.40.50.410">
    <property type="entry name" value="von Willebrand factor, type A domain"/>
    <property type="match status" value="1"/>
</dbReference>
<dbReference type="SUPFAM" id="SSF53300">
    <property type="entry name" value="vWA-like"/>
    <property type="match status" value="1"/>
</dbReference>
<dbReference type="Pfam" id="PF13531">
    <property type="entry name" value="SBP_bac_11"/>
    <property type="match status" value="1"/>
</dbReference>
<dbReference type="SMART" id="SM00327">
    <property type="entry name" value="VWA"/>
    <property type="match status" value="1"/>
</dbReference>
<dbReference type="RefSeq" id="WP_132820762.1">
    <property type="nucleotide sequence ID" value="NZ_SMKI01000364.1"/>
</dbReference>
<keyword evidence="3" id="KW-1185">Reference proteome</keyword>
<sequence>MDGNLRARGSRRPLLSAVVVGLCAILAGLGAVVLTRDDGRGDCVRLEVNSSTEKGGLLAELAEEYNDADRSFRVADEDTCAEVAVSRLTSGLAMEALARGWDPAIEDAPEPQVWAPSSGLWLDLLAERAAAGDRSVEVPEENPSLAQSPLTIAMPRPMAEALGWPDAELGWADVLSLTRNPDGWGALGHPEWGSFSLGKDNPNTSTSGLAATVAAFYAATGVSSDLTREQVADPAARDFVAGVEDGVLHYADDAVTYMENLAEADASGQAMTYTSAVLVQEQLIHLYNQGAPDGNPERIGEGRRPEVPLVAVYPDDGTLMLDHPFVVLPSADDAQRAAADDLLDFLLEPGPQRRLAEIGFRDHEGTLSEELAESVNAEGDTGRELALISPPAPQVLTAILDAWDEVRRNARVTLVMDVSGSMNQPAGDGRSRLRAAQDAALAALELYHPDDEVALWAFSTETADHPATPYREVLPATRIGDGGTERLTDAVNGLYAEGGTALYTSTRAAQQAMLADYDPTRINAVVVLSDGQNEYPADNDLDALLRDLDASQLERVIRVFAIAFGEEADLDTLDRIAGASRGAAYDAREPDTIDAVMRSVFSNF</sequence>
<feature type="domain" description="VWFA" evidence="1">
    <location>
        <begin position="411"/>
        <end position="600"/>
    </location>
</feature>
<evidence type="ECO:0000313" key="2">
    <source>
        <dbReference type="EMBL" id="TDC68722.1"/>
    </source>
</evidence>
<dbReference type="EMBL" id="SMKI01000364">
    <property type="protein sequence ID" value="TDC68722.1"/>
    <property type="molecule type" value="Genomic_DNA"/>
</dbReference>
<dbReference type="SUPFAM" id="SSF53850">
    <property type="entry name" value="Periplasmic binding protein-like II"/>
    <property type="match status" value="1"/>
</dbReference>
<evidence type="ECO:0000259" key="1">
    <source>
        <dbReference type="PROSITE" id="PS50234"/>
    </source>
</evidence>
<dbReference type="Proteomes" id="UP000295345">
    <property type="component" value="Unassembled WGS sequence"/>
</dbReference>
<protein>
    <submittedName>
        <fullName evidence="2">VWA domain-containing protein</fullName>
    </submittedName>
</protein>
<organism evidence="2 3">
    <name type="scientific">Streptomyces hainanensis</name>
    <dbReference type="NCBI Taxonomy" id="402648"/>
    <lineage>
        <taxon>Bacteria</taxon>
        <taxon>Bacillati</taxon>
        <taxon>Actinomycetota</taxon>
        <taxon>Actinomycetes</taxon>
        <taxon>Kitasatosporales</taxon>
        <taxon>Streptomycetaceae</taxon>
        <taxon>Streptomyces</taxon>
    </lineage>
</organism>
<accession>A0A4R4T1G4</accession>
<proteinExistence type="predicted"/>
<evidence type="ECO:0000313" key="3">
    <source>
        <dbReference type="Proteomes" id="UP000295345"/>
    </source>
</evidence>
<reference evidence="2 3" key="1">
    <citation type="submission" date="2019-03" db="EMBL/GenBank/DDBJ databases">
        <title>Draft genome sequences of novel Actinobacteria.</title>
        <authorList>
            <person name="Sahin N."/>
            <person name="Ay H."/>
            <person name="Saygin H."/>
        </authorList>
    </citation>
    <scope>NUCLEOTIDE SEQUENCE [LARGE SCALE GENOMIC DNA]</scope>
    <source>
        <strain evidence="2 3">DSM 41900</strain>
    </source>
</reference>
<dbReference type="Pfam" id="PF13519">
    <property type="entry name" value="VWA_2"/>
    <property type="match status" value="1"/>
</dbReference>
<dbReference type="AlphaFoldDB" id="A0A4R4T1G4"/>
<name>A0A4R4T1G4_9ACTN</name>
<dbReference type="InterPro" id="IPR036465">
    <property type="entry name" value="vWFA_dom_sf"/>
</dbReference>
<dbReference type="PROSITE" id="PS50234">
    <property type="entry name" value="VWFA"/>
    <property type="match status" value="1"/>
</dbReference>
<gene>
    <name evidence="2" type="ORF">E1283_26945</name>
</gene>
<dbReference type="InterPro" id="IPR002035">
    <property type="entry name" value="VWF_A"/>
</dbReference>
<comment type="caution">
    <text evidence="2">The sequence shown here is derived from an EMBL/GenBank/DDBJ whole genome shotgun (WGS) entry which is preliminary data.</text>
</comment>